<evidence type="ECO:0000256" key="1">
    <source>
        <dbReference type="SAM" id="Coils"/>
    </source>
</evidence>
<dbReference type="EMBL" id="OZ075120">
    <property type="protein sequence ID" value="CAL4896303.1"/>
    <property type="molecule type" value="Genomic_DNA"/>
</dbReference>
<reference evidence="4" key="1">
    <citation type="submission" date="2024-06" db="EMBL/GenBank/DDBJ databases">
        <authorList>
            <person name="Ryan C."/>
        </authorList>
    </citation>
    <scope>NUCLEOTIDE SEQUENCE [LARGE SCALE GENOMIC DNA]</scope>
</reference>
<feature type="coiled-coil region" evidence="1">
    <location>
        <begin position="207"/>
        <end position="237"/>
    </location>
</feature>
<keyword evidence="4" id="KW-1185">Reference proteome</keyword>
<evidence type="ECO:0000313" key="4">
    <source>
        <dbReference type="Proteomes" id="UP001497457"/>
    </source>
</evidence>
<organism evidence="3 4">
    <name type="scientific">Urochloa decumbens</name>
    <dbReference type="NCBI Taxonomy" id="240449"/>
    <lineage>
        <taxon>Eukaryota</taxon>
        <taxon>Viridiplantae</taxon>
        <taxon>Streptophyta</taxon>
        <taxon>Embryophyta</taxon>
        <taxon>Tracheophyta</taxon>
        <taxon>Spermatophyta</taxon>
        <taxon>Magnoliopsida</taxon>
        <taxon>Liliopsida</taxon>
        <taxon>Poales</taxon>
        <taxon>Poaceae</taxon>
        <taxon>PACMAD clade</taxon>
        <taxon>Panicoideae</taxon>
        <taxon>Panicodae</taxon>
        <taxon>Paniceae</taxon>
        <taxon>Melinidinae</taxon>
        <taxon>Urochloa</taxon>
    </lineage>
</organism>
<protein>
    <recommendedName>
        <fullName evidence="5">Transposase</fullName>
    </recommendedName>
</protein>
<evidence type="ECO:0008006" key="5">
    <source>
        <dbReference type="Google" id="ProtNLM"/>
    </source>
</evidence>
<dbReference type="PANTHER" id="PTHR33157">
    <property type="entry name" value="AUTONOMOUS TRANSPOSABLE ELEMENT EN-1 MOSAIC PROTEIN-RELATED"/>
    <property type="match status" value="1"/>
</dbReference>
<dbReference type="Proteomes" id="UP001497457">
    <property type="component" value="Chromosome 10rd"/>
</dbReference>
<name>A0ABC8VT58_9POAL</name>
<dbReference type="AlphaFoldDB" id="A0ABC8VT58"/>
<feature type="region of interest" description="Disordered" evidence="2">
    <location>
        <begin position="126"/>
        <end position="155"/>
    </location>
</feature>
<evidence type="ECO:0000313" key="3">
    <source>
        <dbReference type="EMBL" id="CAL4896303.1"/>
    </source>
</evidence>
<dbReference type="InterPro" id="IPR039266">
    <property type="entry name" value="EN-1/SPM"/>
</dbReference>
<reference evidence="3 4" key="2">
    <citation type="submission" date="2024-10" db="EMBL/GenBank/DDBJ databases">
        <authorList>
            <person name="Ryan C."/>
        </authorList>
    </citation>
    <scope>NUCLEOTIDE SEQUENCE [LARGE SCALE GENOMIC DNA]</scope>
</reference>
<accession>A0ABC8VT58</accession>
<gene>
    <name evidence="3" type="ORF">URODEC1_LOCUS6561</name>
</gene>
<proteinExistence type="predicted"/>
<feature type="compositionally biased region" description="Acidic residues" evidence="2">
    <location>
        <begin position="132"/>
        <end position="150"/>
    </location>
</feature>
<evidence type="ECO:0000256" key="2">
    <source>
        <dbReference type="SAM" id="MobiDB-lite"/>
    </source>
</evidence>
<dbReference type="PANTHER" id="PTHR33157:SF5">
    <property type="entry name" value="OS09G0314100 PROTEIN"/>
    <property type="match status" value="1"/>
</dbReference>
<keyword evidence="1" id="KW-0175">Coiled coil</keyword>
<sequence length="300" mass="34035">MARGIRHARNNRSAGKIKWVDDEVWPELCRYWCSQDFLKQRKRGQLARLAGLNSDDIAQNHGGSRPFIETQQVLETMYGPEKATPLNVYAVMKSGLKSVDSTGTHGAIRSNKAQKRMDDYIEGARRLARPEDGDEDHGDEGHEDMEEAGPEEDHVHDQHLNEQVLYDVSAGPRNHGRLAIGNGAIRVADVRAAAKERRVRPSNPVSMQSMAREMARLRSANARLQQENHEKDNALQHYKVTTELTLDLYRALGKEIPENALQRLSAAQAIVSIHVHFPLLHFCLKYNSSHRFISCWLRVH</sequence>